<dbReference type="PIRSF" id="PIRSF000103">
    <property type="entry name" value="HIBADH"/>
    <property type="match status" value="1"/>
</dbReference>
<reference evidence="5" key="1">
    <citation type="submission" date="2015-10" db="EMBL/GenBank/DDBJ databases">
        <authorList>
            <person name="Gilbert D.G."/>
        </authorList>
    </citation>
    <scope>NUCLEOTIDE SEQUENCE</scope>
</reference>
<dbReference type="PANTHER" id="PTHR43060">
    <property type="entry name" value="3-HYDROXYISOBUTYRATE DEHYDROGENASE-LIKE 1, MITOCHONDRIAL-RELATED"/>
    <property type="match status" value="1"/>
</dbReference>
<dbReference type="EC" id="1.1.1.60" evidence="5"/>
<dbReference type="Pfam" id="PF14833">
    <property type="entry name" value="NAD_binding_11"/>
    <property type="match status" value="1"/>
</dbReference>
<dbReference type="InterPro" id="IPR013328">
    <property type="entry name" value="6PGD_dom2"/>
</dbReference>
<accession>A0A160V9L9</accession>
<dbReference type="Gene3D" id="3.40.50.720">
    <property type="entry name" value="NAD(P)-binding Rossmann-like Domain"/>
    <property type="match status" value="1"/>
</dbReference>
<dbReference type="Gene3D" id="1.10.1040.10">
    <property type="entry name" value="N-(1-d-carboxylethyl)-l-norvaline Dehydrogenase, domain 2"/>
    <property type="match status" value="1"/>
</dbReference>
<keyword evidence="2" id="KW-0520">NAD</keyword>
<dbReference type="InterPro" id="IPR015815">
    <property type="entry name" value="HIBADH-related"/>
</dbReference>
<dbReference type="InterPro" id="IPR029154">
    <property type="entry name" value="HIBADH-like_NADP-bd"/>
</dbReference>
<feature type="domain" description="6-phosphogluconate dehydrogenase NADP-binding" evidence="3">
    <location>
        <begin position="3"/>
        <end position="157"/>
    </location>
</feature>
<evidence type="ECO:0000259" key="4">
    <source>
        <dbReference type="Pfam" id="PF14833"/>
    </source>
</evidence>
<dbReference type="Pfam" id="PF03446">
    <property type="entry name" value="NAD_binding_2"/>
    <property type="match status" value="1"/>
</dbReference>
<evidence type="ECO:0000256" key="1">
    <source>
        <dbReference type="ARBA" id="ARBA00023002"/>
    </source>
</evidence>
<evidence type="ECO:0000256" key="2">
    <source>
        <dbReference type="ARBA" id="ARBA00023027"/>
    </source>
</evidence>
<protein>
    <submittedName>
        <fullName evidence="5">2-hydroxy-3-oxopropionate reductase</fullName>
        <ecNumber evidence="5">1.1.1.60</ecNumber>
    </submittedName>
</protein>
<dbReference type="EMBL" id="FAXA01000315">
    <property type="protein sequence ID" value="CUV02801.1"/>
    <property type="molecule type" value="Genomic_DNA"/>
</dbReference>
<feature type="domain" description="3-hydroxyisobutyrate dehydrogenase-like NAD-binding" evidence="4">
    <location>
        <begin position="161"/>
        <end position="276"/>
    </location>
</feature>
<name>A0A160V9L9_9ZZZZ</name>
<evidence type="ECO:0000259" key="3">
    <source>
        <dbReference type="Pfam" id="PF03446"/>
    </source>
</evidence>
<gene>
    <name evidence="5" type="ORF">MGWOODY_Clf1186</name>
</gene>
<organism evidence="5">
    <name type="scientific">hydrothermal vent metagenome</name>
    <dbReference type="NCBI Taxonomy" id="652676"/>
    <lineage>
        <taxon>unclassified sequences</taxon>
        <taxon>metagenomes</taxon>
        <taxon>ecological metagenomes</taxon>
    </lineage>
</organism>
<dbReference type="SUPFAM" id="SSF48179">
    <property type="entry name" value="6-phosphogluconate dehydrogenase C-terminal domain-like"/>
    <property type="match status" value="1"/>
</dbReference>
<sequence length="294" mass="30997">MQLGYIGTGTMGNPMAKALIEAGHSVTVYDVRRESATNLCEMGANWADSPRELSEASEVVFTSLPGPVEAEKVLTDPDNGILAGIKTGGTWVDTTTNSPTTIHKLADICKQRGIEILDSPVSGRIPNMTMMVGGDPAVFEKHQAVLETMGKDVIYVGGTASGCTAKLVTQYLGYSNFIAGIEGMLIGAKAGLDMDILAKLIPISASASGVMARSMDVVLDGTFASNGTLDIVAKDLHLACQLARDVQAPSRIGDIVDDVLQRAQAQGLGQEGYPIVARILEQMANAEVRSTQKE</sequence>
<dbReference type="GO" id="GO:0050661">
    <property type="term" value="F:NADP binding"/>
    <property type="evidence" value="ECO:0007669"/>
    <property type="project" value="InterPro"/>
</dbReference>
<dbReference type="InterPro" id="IPR008927">
    <property type="entry name" value="6-PGluconate_DH-like_C_sf"/>
</dbReference>
<keyword evidence="1 5" id="KW-0560">Oxidoreductase</keyword>
<dbReference type="InterPro" id="IPR036291">
    <property type="entry name" value="NAD(P)-bd_dom_sf"/>
</dbReference>
<evidence type="ECO:0000313" key="5">
    <source>
        <dbReference type="EMBL" id="CUV02801.1"/>
    </source>
</evidence>
<dbReference type="InterPro" id="IPR006115">
    <property type="entry name" value="6PGDH_NADP-bd"/>
</dbReference>
<dbReference type="GO" id="GO:0051287">
    <property type="term" value="F:NAD binding"/>
    <property type="evidence" value="ECO:0007669"/>
    <property type="project" value="InterPro"/>
</dbReference>
<dbReference type="SUPFAM" id="SSF51735">
    <property type="entry name" value="NAD(P)-binding Rossmann-fold domains"/>
    <property type="match status" value="1"/>
</dbReference>
<dbReference type="GO" id="GO:0008679">
    <property type="term" value="F:2-hydroxy-3-oxopropionate reductase activity"/>
    <property type="evidence" value="ECO:0007669"/>
    <property type="project" value="UniProtKB-EC"/>
</dbReference>
<proteinExistence type="predicted"/>
<dbReference type="AlphaFoldDB" id="A0A160V9L9"/>
<dbReference type="PANTHER" id="PTHR43060:SF15">
    <property type="entry name" value="3-HYDROXYISOBUTYRATE DEHYDROGENASE-LIKE 1, MITOCHONDRIAL-RELATED"/>
    <property type="match status" value="1"/>
</dbReference>